<comment type="caution">
    <text evidence="6">The sequence shown here is derived from an EMBL/GenBank/DDBJ whole genome shotgun (WGS) entry which is preliminary data.</text>
</comment>
<evidence type="ECO:0000256" key="4">
    <source>
        <dbReference type="PIRSR" id="PIRSR603782-2"/>
    </source>
</evidence>
<dbReference type="PATRIC" id="fig|284581.3.peg.974"/>
<dbReference type="AlphaFoldDB" id="A0A0M0LJ06"/>
<dbReference type="InterPro" id="IPR013766">
    <property type="entry name" value="Thioredoxin_domain"/>
</dbReference>
<dbReference type="EMBL" id="LILC01000002">
    <property type="protein sequence ID" value="KOO50946.1"/>
    <property type="molecule type" value="Genomic_DNA"/>
</dbReference>
<dbReference type="PANTHER" id="PTHR12151">
    <property type="entry name" value="ELECTRON TRANSPORT PROTIN SCO1/SENC FAMILY MEMBER"/>
    <property type="match status" value="1"/>
</dbReference>
<dbReference type="Pfam" id="PF02630">
    <property type="entry name" value="SCO1-SenC"/>
    <property type="match status" value="1"/>
</dbReference>
<evidence type="ECO:0000313" key="7">
    <source>
        <dbReference type="Proteomes" id="UP000037558"/>
    </source>
</evidence>
<protein>
    <recommendedName>
        <fullName evidence="5">Thioredoxin domain-containing protein</fullName>
    </recommendedName>
</protein>
<keyword evidence="2 3" id="KW-0186">Copper</keyword>
<dbReference type="GO" id="GO:0046872">
    <property type="term" value="F:metal ion binding"/>
    <property type="evidence" value="ECO:0007669"/>
    <property type="project" value="UniProtKB-KW"/>
</dbReference>
<evidence type="ECO:0000313" key="6">
    <source>
        <dbReference type="EMBL" id="KOO50946.1"/>
    </source>
</evidence>
<dbReference type="Gene3D" id="3.40.30.10">
    <property type="entry name" value="Glutaredoxin"/>
    <property type="match status" value="1"/>
</dbReference>
<dbReference type="Proteomes" id="UP000037558">
    <property type="component" value="Unassembled WGS sequence"/>
</dbReference>
<keyword evidence="3" id="KW-0479">Metal-binding</keyword>
<dbReference type="PROSITE" id="PS51352">
    <property type="entry name" value="THIOREDOXIN_2"/>
    <property type="match status" value="1"/>
</dbReference>
<comment type="similarity">
    <text evidence="1">Belongs to the SCO1/2 family.</text>
</comment>
<accession>A0A0M0LJ06</accession>
<feature type="binding site" evidence="3">
    <location>
        <position position="60"/>
    </location>
    <ligand>
        <name>Cu cation</name>
        <dbReference type="ChEBI" id="CHEBI:23378"/>
    </ligand>
</feature>
<name>A0A0M0LJ06_9BACI</name>
<sequence>MLAATMIISACGKPQLANALNWNLDSFTYTNQEDKEFGTKDLTNKVWIANFIFTNCETVCPPITAHMAKLQRMMKKENVPVEFVSFSIDPENDTPEALKSFAQQFTEDFSNWTFLTGYSQETIEKQAKTQFHELVQKTDASTQVTHGTHLFLVDKDGKIMKSYSGFANVPYKEIVQDAKTLNE</sequence>
<dbReference type="PANTHER" id="PTHR12151:SF25">
    <property type="entry name" value="LINALOOL DEHYDRATASE_ISOMERASE DOMAIN-CONTAINING PROTEIN"/>
    <property type="match status" value="1"/>
</dbReference>
<feature type="disulfide bond" description="Redox-active" evidence="4">
    <location>
        <begin position="56"/>
        <end position="60"/>
    </location>
</feature>
<evidence type="ECO:0000256" key="2">
    <source>
        <dbReference type="ARBA" id="ARBA00023008"/>
    </source>
</evidence>
<organism evidence="6 7">
    <name type="scientific">Priestia koreensis</name>
    <dbReference type="NCBI Taxonomy" id="284581"/>
    <lineage>
        <taxon>Bacteria</taxon>
        <taxon>Bacillati</taxon>
        <taxon>Bacillota</taxon>
        <taxon>Bacilli</taxon>
        <taxon>Bacillales</taxon>
        <taxon>Bacillaceae</taxon>
        <taxon>Priestia</taxon>
    </lineage>
</organism>
<evidence type="ECO:0000256" key="1">
    <source>
        <dbReference type="ARBA" id="ARBA00010996"/>
    </source>
</evidence>
<evidence type="ECO:0000256" key="3">
    <source>
        <dbReference type="PIRSR" id="PIRSR603782-1"/>
    </source>
</evidence>
<dbReference type="InterPro" id="IPR036249">
    <property type="entry name" value="Thioredoxin-like_sf"/>
</dbReference>
<dbReference type="CDD" id="cd02968">
    <property type="entry name" value="SCO"/>
    <property type="match status" value="1"/>
</dbReference>
<feature type="binding site" evidence="3">
    <location>
        <position position="56"/>
    </location>
    <ligand>
        <name>Cu cation</name>
        <dbReference type="ChEBI" id="CHEBI:23378"/>
    </ligand>
</feature>
<reference evidence="7" key="1">
    <citation type="submission" date="2015-08" db="EMBL/GenBank/DDBJ databases">
        <title>Fjat-14210 dsm16467.</title>
        <authorList>
            <person name="Liu B."/>
            <person name="Wang J."/>
            <person name="Zhu Y."/>
            <person name="Liu G."/>
            <person name="Chen Q."/>
            <person name="Chen Z."/>
            <person name="Lan J."/>
            <person name="Che J."/>
            <person name="Ge C."/>
            <person name="Shi H."/>
            <person name="Pan Z."/>
            <person name="Liu X."/>
        </authorList>
    </citation>
    <scope>NUCLEOTIDE SEQUENCE [LARGE SCALE GENOMIC DNA]</scope>
    <source>
        <strain evidence="7">DSM 16467</strain>
    </source>
</reference>
<feature type="binding site" evidence="3">
    <location>
        <position position="146"/>
    </location>
    <ligand>
        <name>Cu cation</name>
        <dbReference type="ChEBI" id="CHEBI:23378"/>
    </ligand>
</feature>
<proteinExistence type="inferred from homology"/>
<dbReference type="STRING" id="284581.AMD01_03410"/>
<dbReference type="OrthoDB" id="9811998at2"/>
<dbReference type="SUPFAM" id="SSF52833">
    <property type="entry name" value="Thioredoxin-like"/>
    <property type="match status" value="1"/>
</dbReference>
<dbReference type="InterPro" id="IPR003782">
    <property type="entry name" value="SCO1/SenC"/>
</dbReference>
<gene>
    <name evidence="6" type="ORF">AMD01_03410</name>
</gene>
<keyword evidence="7" id="KW-1185">Reference proteome</keyword>
<feature type="domain" description="Thioredoxin" evidence="5">
    <location>
        <begin position="18"/>
        <end position="183"/>
    </location>
</feature>
<keyword evidence="4" id="KW-1015">Disulfide bond</keyword>
<dbReference type="RefSeq" id="WP_053400111.1">
    <property type="nucleotide sequence ID" value="NZ_LILC01000002.1"/>
</dbReference>
<evidence type="ECO:0000259" key="5">
    <source>
        <dbReference type="PROSITE" id="PS51352"/>
    </source>
</evidence>